<name>A0A517YJA8_9BACT</name>
<comment type="similarity">
    <text evidence="3 9">Belongs to the isocitrate lyase/PEP mutase superfamily. Methylisocitrate lyase family.</text>
</comment>
<dbReference type="Gene3D" id="3.20.20.60">
    <property type="entry name" value="Phosphoenolpyruvate-binding domains"/>
    <property type="match status" value="1"/>
</dbReference>
<dbReference type="UniPathway" id="UPA00946"/>
<dbReference type="FunFam" id="3.20.20.60:FF:000009">
    <property type="entry name" value="2-methylisocitrate lyase"/>
    <property type="match status" value="1"/>
</dbReference>
<keyword evidence="4" id="KW-0479">Metal-binding</keyword>
<comment type="function">
    <text evidence="8">Involved in the catabolism of short chain fatty acids (SCFA) via the 2-methylcitrate cycle I (propionate degradation route). Catalyzes the thermodynamically favored C-C bond cleavage of (2R,3S)-2-methylisocitrate to yield pyruvate and succinate via an alpha-carboxy-carbanion intermediate.</text>
</comment>
<evidence type="ECO:0000256" key="9">
    <source>
        <dbReference type="RuleBase" id="RU361121"/>
    </source>
</evidence>
<evidence type="ECO:0000313" key="11">
    <source>
        <dbReference type="EMBL" id="QDU30306.1"/>
    </source>
</evidence>
<evidence type="ECO:0000256" key="5">
    <source>
        <dbReference type="ARBA" id="ARBA00022842"/>
    </source>
</evidence>
<dbReference type="InterPro" id="IPR015813">
    <property type="entry name" value="Pyrv/PenolPyrv_kinase-like_dom"/>
</dbReference>
<comment type="pathway">
    <text evidence="9">Organic acid metabolism; propanoate degradation.</text>
</comment>
<evidence type="ECO:0000256" key="4">
    <source>
        <dbReference type="ARBA" id="ARBA00022723"/>
    </source>
</evidence>
<dbReference type="Proteomes" id="UP000315017">
    <property type="component" value="Chromosome"/>
</dbReference>
<dbReference type="NCBIfam" id="TIGR02317">
    <property type="entry name" value="prpB"/>
    <property type="match status" value="1"/>
</dbReference>
<sequence length="319" mass="34528">MAEPHDHENCDHDHDGHDHDQGGFHPDDYASPGKQLRLLIEDSTIQIPGAPNALFARLIQRMGYDAVYLSGAVFSAGVFGLPDVGLFTLTELAQQTTYLTRTMTLPVIVDADTGFGEAMNVERTIVELEAAGAAAIQLEDQVMPKRCGHLSGKTLVDVEAMCAKIRAASGARSDPDTVIIARTDARGVTNIDDAIARAHKYLAAGADWIFPEALATPEEFARFAKEIEAPLMANMTEFGKSPLLSLDDLAGMGYSAVLYPVTLLRVAMKAAEAALAVLATEGSQESLLDLMQTREELYDLLDYQDFEERDRAHFGGSGN</sequence>
<evidence type="ECO:0000256" key="1">
    <source>
        <dbReference type="ARBA" id="ARBA00001050"/>
    </source>
</evidence>
<comment type="subunit">
    <text evidence="7">Homotetramer; dimer of dimers.</text>
</comment>
<dbReference type="CDD" id="cd00377">
    <property type="entry name" value="ICL_PEPM"/>
    <property type="match status" value="1"/>
</dbReference>
<keyword evidence="5" id="KW-0460">Magnesium</keyword>
<dbReference type="EC" id="4.1.3.30" evidence="9"/>
<keyword evidence="12" id="KW-1185">Reference proteome</keyword>
<evidence type="ECO:0000256" key="10">
    <source>
        <dbReference type="SAM" id="MobiDB-lite"/>
    </source>
</evidence>
<dbReference type="InterPro" id="IPR039556">
    <property type="entry name" value="ICL/PEPM"/>
</dbReference>
<dbReference type="Pfam" id="PF13714">
    <property type="entry name" value="PEP_mutase"/>
    <property type="match status" value="1"/>
</dbReference>
<proteinExistence type="inferred from homology"/>
<dbReference type="EMBL" id="CP036274">
    <property type="protein sequence ID" value="QDU30306.1"/>
    <property type="molecule type" value="Genomic_DNA"/>
</dbReference>
<dbReference type="GO" id="GO:0019629">
    <property type="term" value="P:propionate catabolic process, 2-methylcitrate cycle"/>
    <property type="evidence" value="ECO:0007669"/>
    <property type="project" value="InterPro"/>
</dbReference>
<evidence type="ECO:0000256" key="6">
    <source>
        <dbReference type="ARBA" id="ARBA00023239"/>
    </source>
</evidence>
<dbReference type="InterPro" id="IPR040442">
    <property type="entry name" value="Pyrv_kinase-like_dom_sf"/>
</dbReference>
<protein>
    <recommendedName>
        <fullName evidence="9">Methylisocitrate lyase</fullName>
        <ecNumber evidence="9">4.1.3.30</ecNumber>
    </recommendedName>
</protein>
<dbReference type="InterPro" id="IPR018523">
    <property type="entry name" value="Isocitrate_lyase_ph_CS"/>
</dbReference>
<dbReference type="AlphaFoldDB" id="A0A517YJA8"/>
<dbReference type="PROSITE" id="PS00161">
    <property type="entry name" value="ISOCITRATE_LYASE"/>
    <property type="match status" value="1"/>
</dbReference>
<reference evidence="11 12" key="1">
    <citation type="submission" date="2019-02" db="EMBL/GenBank/DDBJ databases">
        <title>Deep-cultivation of Planctomycetes and their phenomic and genomic characterization uncovers novel biology.</title>
        <authorList>
            <person name="Wiegand S."/>
            <person name="Jogler M."/>
            <person name="Boedeker C."/>
            <person name="Pinto D."/>
            <person name="Vollmers J."/>
            <person name="Rivas-Marin E."/>
            <person name="Kohn T."/>
            <person name="Peeters S.H."/>
            <person name="Heuer A."/>
            <person name="Rast P."/>
            <person name="Oberbeckmann S."/>
            <person name="Bunk B."/>
            <person name="Jeske O."/>
            <person name="Meyerdierks A."/>
            <person name="Storesund J.E."/>
            <person name="Kallscheuer N."/>
            <person name="Luecker S."/>
            <person name="Lage O.M."/>
            <person name="Pohl T."/>
            <person name="Merkel B.J."/>
            <person name="Hornburger P."/>
            <person name="Mueller R.-W."/>
            <person name="Bruemmer F."/>
            <person name="Labrenz M."/>
            <person name="Spormann A.M."/>
            <person name="Op den Camp H."/>
            <person name="Overmann J."/>
            <person name="Amann R."/>
            <person name="Jetten M.S.M."/>
            <person name="Mascher T."/>
            <person name="Medema M.H."/>
            <person name="Devos D.P."/>
            <person name="Kaster A.-K."/>
            <person name="Ovreas L."/>
            <person name="Rohde M."/>
            <person name="Galperin M.Y."/>
            <person name="Jogler C."/>
        </authorList>
    </citation>
    <scope>NUCLEOTIDE SEQUENCE [LARGE SCALE GENOMIC DNA]</scope>
    <source>
        <strain evidence="11 12">ETA_A8</strain>
    </source>
</reference>
<evidence type="ECO:0000313" key="12">
    <source>
        <dbReference type="Proteomes" id="UP000315017"/>
    </source>
</evidence>
<dbReference type="OrthoDB" id="8629576at2"/>
<comment type="catalytic activity">
    <reaction evidence="1 9">
        <text>(2S,3R)-3-hydroxybutane-1,2,3-tricarboxylate = pyruvate + succinate</text>
        <dbReference type="Rhea" id="RHEA:16809"/>
        <dbReference type="ChEBI" id="CHEBI:15361"/>
        <dbReference type="ChEBI" id="CHEBI:30031"/>
        <dbReference type="ChEBI" id="CHEBI:57429"/>
        <dbReference type="EC" id="4.1.3.30"/>
    </reaction>
</comment>
<dbReference type="SUPFAM" id="SSF51621">
    <property type="entry name" value="Phosphoenolpyruvate/pyruvate domain"/>
    <property type="match status" value="1"/>
</dbReference>
<evidence type="ECO:0000256" key="2">
    <source>
        <dbReference type="ARBA" id="ARBA00001946"/>
    </source>
</evidence>
<dbReference type="InterPro" id="IPR012695">
    <property type="entry name" value="PrpB"/>
</dbReference>
<comment type="cofactor">
    <cofactor evidence="2">
        <name>Mg(2+)</name>
        <dbReference type="ChEBI" id="CHEBI:18420"/>
    </cofactor>
</comment>
<feature type="region of interest" description="Disordered" evidence="10">
    <location>
        <begin position="1"/>
        <end position="27"/>
    </location>
</feature>
<evidence type="ECO:0000256" key="7">
    <source>
        <dbReference type="ARBA" id="ARBA00044762"/>
    </source>
</evidence>
<dbReference type="GO" id="GO:0046421">
    <property type="term" value="F:methylisocitrate lyase activity"/>
    <property type="evidence" value="ECO:0007669"/>
    <property type="project" value="UniProtKB-EC"/>
</dbReference>
<evidence type="ECO:0000256" key="8">
    <source>
        <dbReference type="ARBA" id="ARBA00057039"/>
    </source>
</evidence>
<keyword evidence="6 9" id="KW-0456">Lyase</keyword>
<dbReference type="PANTHER" id="PTHR42905">
    <property type="entry name" value="PHOSPHOENOLPYRUVATE CARBOXYLASE"/>
    <property type="match status" value="1"/>
</dbReference>
<dbReference type="KEGG" id="aagg:ETAA8_54260"/>
<evidence type="ECO:0000256" key="3">
    <source>
        <dbReference type="ARBA" id="ARBA00009282"/>
    </source>
</evidence>
<accession>A0A517YJA8</accession>
<comment type="function">
    <text evidence="9">Catalyzes the thermodynamically favored C-C bond cleavage of (2R,3S)-2-methylisocitrate to yield pyruvate and succinate.</text>
</comment>
<dbReference type="RefSeq" id="WP_145095543.1">
    <property type="nucleotide sequence ID" value="NZ_CP036274.1"/>
</dbReference>
<organism evidence="11 12">
    <name type="scientific">Anatilimnocola aggregata</name>
    <dbReference type="NCBI Taxonomy" id="2528021"/>
    <lineage>
        <taxon>Bacteria</taxon>
        <taxon>Pseudomonadati</taxon>
        <taxon>Planctomycetota</taxon>
        <taxon>Planctomycetia</taxon>
        <taxon>Pirellulales</taxon>
        <taxon>Pirellulaceae</taxon>
        <taxon>Anatilimnocola</taxon>
    </lineage>
</organism>
<dbReference type="GO" id="GO:0046872">
    <property type="term" value="F:metal ion binding"/>
    <property type="evidence" value="ECO:0007669"/>
    <property type="project" value="UniProtKB-KW"/>
</dbReference>
<gene>
    <name evidence="11" type="primary">prpB</name>
    <name evidence="11" type="ORF">ETAA8_54260</name>
</gene>
<dbReference type="PANTHER" id="PTHR42905:SF5">
    <property type="entry name" value="CARBOXYVINYL-CARBOXYPHOSPHONATE PHOSPHORYLMUTASE, CHLOROPLASTIC"/>
    <property type="match status" value="1"/>
</dbReference>